<sequence length="43" mass="5321">MTLLKKFSEVHMWFFLKSRDNVPPVTEQVQIDSSYKYWRIQLM</sequence>
<dbReference type="Proteomes" id="UP000041601">
    <property type="component" value="Unassembled WGS sequence"/>
</dbReference>
<comment type="caution">
    <text evidence="1">The sequence shown here is derived from an EMBL/GenBank/DDBJ whole genome shotgun (WGS) entry which is preliminary data.</text>
</comment>
<evidence type="ECO:0000313" key="2">
    <source>
        <dbReference type="Proteomes" id="UP000041601"/>
    </source>
</evidence>
<gene>
    <name evidence="1" type="primary">uhpC_2</name>
    <name evidence="1" type="ORF">ERS137959_04253</name>
</gene>
<protein>
    <submittedName>
        <fullName evidence="1">Regulatory protein UhpC</fullName>
    </submittedName>
</protein>
<reference evidence="1 2" key="1">
    <citation type="submission" date="2015-03" db="EMBL/GenBank/DDBJ databases">
        <authorList>
            <consortium name="Pathogen Informatics"/>
            <person name="Murphy D."/>
        </authorList>
    </citation>
    <scope>NUCLEOTIDE SEQUENCE [LARGE SCALE GENOMIC DNA]</scope>
    <source>
        <strain evidence="1 2">IP05342</strain>
    </source>
</reference>
<keyword evidence="2" id="KW-1185">Reference proteome</keyword>
<accession>A0ABP1YEC7</accession>
<evidence type="ECO:0000313" key="1">
    <source>
        <dbReference type="EMBL" id="CNE61565.1"/>
    </source>
</evidence>
<dbReference type="EMBL" id="CPXJ01000078">
    <property type="protein sequence ID" value="CNE61565.1"/>
    <property type="molecule type" value="Genomic_DNA"/>
</dbReference>
<name>A0ABP1YEC7_YEREN</name>
<organism evidence="1 2">
    <name type="scientific">Yersinia enterocolitica</name>
    <dbReference type="NCBI Taxonomy" id="630"/>
    <lineage>
        <taxon>Bacteria</taxon>
        <taxon>Pseudomonadati</taxon>
        <taxon>Pseudomonadota</taxon>
        <taxon>Gammaproteobacteria</taxon>
        <taxon>Enterobacterales</taxon>
        <taxon>Yersiniaceae</taxon>
        <taxon>Yersinia</taxon>
    </lineage>
</organism>
<proteinExistence type="predicted"/>